<evidence type="ECO:0000256" key="3">
    <source>
        <dbReference type="ARBA" id="ARBA00022737"/>
    </source>
</evidence>
<dbReference type="STRING" id="1509407.A0A0L1J9C7"/>
<accession>A0A0L1J9C7</accession>
<proteinExistence type="predicted"/>
<dbReference type="SUPFAM" id="SSF46565">
    <property type="entry name" value="Chaperone J-domain"/>
    <property type="match status" value="1"/>
</dbReference>
<evidence type="ECO:0000256" key="4">
    <source>
        <dbReference type="ARBA" id="ARBA00022803"/>
    </source>
</evidence>
<feature type="compositionally biased region" description="Basic and acidic residues" evidence="8">
    <location>
        <begin position="493"/>
        <end position="508"/>
    </location>
</feature>
<dbReference type="GO" id="GO:0034975">
    <property type="term" value="P:protein folding in endoplasmic reticulum"/>
    <property type="evidence" value="ECO:0007669"/>
    <property type="project" value="TreeGrafter"/>
</dbReference>
<evidence type="ECO:0000256" key="9">
    <source>
        <dbReference type="SAM" id="Phobius"/>
    </source>
</evidence>
<dbReference type="PANTHER" id="PTHR44140:SF2">
    <property type="entry name" value="LD25575P"/>
    <property type="match status" value="1"/>
</dbReference>
<dbReference type="FunFam" id="1.25.40.10:FF:000224">
    <property type="entry name" value="DnaJ and TPR domain protein"/>
    <property type="match status" value="1"/>
</dbReference>
<evidence type="ECO:0000313" key="12">
    <source>
        <dbReference type="Proteomes" id="UP000037505"/>
    </source>
</evidence>
<dbReference type="Gene3D" id="1.25.40.10">
    <property type="entry name" value="Tetratricopeptide repeat domain"/>
    <property type="match status" value="1"/>
</dbReference>
<keyword evidence="2" id="KW-0732">Signal</keyword>
<keyword evidence="4 7" id="KW-0802">TPR repeat</keyword>
<dbReference type="GO" id="GO:0051787">
    <property type="term" value="F:misfolded protein binding"/>
    <property type="evidence" value="ECO:0007669"/>
    <property type="project" value="TreeGrafter"/>
</dbReference>
<protein>
    <recommendedName>
        <fullName evidence="6">Tetratricopeptide repeat and J domain-containing co-chaperone DNJ1</fullName>
    </recommendedName>
</protein>
<feature type="transmembrane region" description="Helical" evidence="9">
    <location>
        <begin position="56"/>
        <end position="78"/>
    </location>
</feature>
<dbReference type="InterPro" id="IPR011990">
    <property type="entry name" value="TPR-like_helical_dom_sf"/>
</dbReference>
<feature type="region of interest" description="Disordered" evidence="8">
    <location>
        <begin position="489"/>
        <end position="508"/>
    </location>
</feature>
<dbReference type="GO" id="GO:0051087">
    <property type="term" value="F:protein-folding chaperone binding"/>
    <property type="evidence" value="ECO:0007669"/>
    <property type="project" value="TreeGrafter"/>
</dbReference>
<dbReference type="InterPro" id="IPR051727">
    <property type="entry name" value="DnaJ_C3_Co-chaperones"/>
</dbReference>
<evidence type="ECO:0000256" key="5">
    <source>
        <dbReference type="ARBA" id="ARBA00022824"/>
    </source>
</evidence>
<name>A0A0L1J9C7_ASPN3</name>
<evidence type="ECO:0000256" key="1">
    <source>
        <dbReference type="ARBA" id="ARBA00004319"/>
    </source>
</evidence>
<feature type="repeat" description="TPR" evidence="7">
    <location>
        <begin position="130"/>
        <end position="163"/>
    </location>
</feature>
<dbReference type="Pfam" id="PF14559">
    <property type="entry name" value="TPR_19"/>
    <property type="match status" value="1"/>
</dbReference>
<dbReference type="PANTHER" id="PTHR44140">
    <property type="entry name" value="LD25575P"/>
    <property type="match status" value="1"/>
</dbReference>
<keyword evidence="5" id="KW-0256">Endoplasmic reticulum</keyword>
<dbReference type="SUPFAM" id="SSF48452">
    <property type="entry name" value="TPR-like"/>
    <property type="match status" value="2"/>
</dbReference>
<dbReference type="GO" id="GO:0005788">
    <property type="term" value="C:endoplasmic reticulum lumen"/>
    <property type="evidence" value="ECO:0007669"/>
    <property type="project" value="UniProtKB-SubCell"/>
</dbReference>
<dbReference type="InterPro" id="IPR019734">
    <property type="entry name" value="TPR_rpt"/>
</dbReference>
<dbReference type="PROSITE" id="PS50005">
    <property type="entry name" value="TPR"/>
    <property type="match status" value="1"/>
</dbReference>
<reference evidence="11 12" key="1">
    <citation type="submission" date="2014-06" db="EMBL/GenBank/DDBJ databases">
        <title>The Genome of the Aflatoxigenic Filamentous Fungus Aspergillus nomius.</title>
        <authorList>
            <person name="Moore M.G."/>
            <person name="Shannon B.M."/>
            <person name="Brian M.M."/>
        </authorList>
    </citation>
    <scope>NUCLEOTIDE SEQUENCE [LARGE SCALE GENOMIC DNA]</scope>
    <source>
        <strain evidence="11 12">NRRL 13137</strain>
    </source>
</reference>
<gene>
    <name evidence="11" type="ORF">ANOM_003019</name>
</gene>
<dbReference type="EMBL" id="JNOM01000063">
    <property type="protein sequence ID" value="KNG88008.1"/>
    <property type="molecule type" value="Genomic_DNA"/>
</dbReference>
<dbReference type="Pfam" id="PF00226">
    <property type="entry name" value="DnaJ"/>
    <property type="match status" value="1"/>
</dbReference>
<sequence length="586" mass="64828">HRQRLDHVNTFSASSKGIHSALAIALIGFLLPFFLITAHLQITDQARDQLTRPNQIAFCVGVSMMLLSLETLTIFLAVSSASYGLQPSHIPSDTPLSSLVASAKTHLAGGSPRDALLYFDAAVSRDPTNYITVFQRGAAYLSLGKGSQALDDFDRVLRLKPDFESALLQRARLRANSADWEGALKDLEMAGKKSSLEYNEIQEARNAAALAQNAEQHGAWEACVNHANVAVLKASASLSLRQTRAHCRFEKGDVEEGISDLAHVLHISPSLVDPHLQMSYMLFYSLGDQERGISQIRRCLHFDPDSKPCNGLYRKEKKLLKQLRKLQDSISSRKFSNAINLLVGVGDESGLLGDVKGDVREAKEAGHIHPAAPNNLYGLLVERACEAYREAHMPRRASPYCSETLDVNPYSLPALLFQGQAALDEERFDDAINTLNTAKEHHPGSRDVQSLLQKAHVLLKRSKQRDYYKVLGVSRDADDRTIKRAYRQLTKQHHPDKAKSQGVTKEDAEKKMAAINEAYEILSDPELKARYDSGDDPNDPESHRGNPFQGSPFGPGGGQHFFFQQGGPQFKFSGQGFNFPGGFPFR</sequence>
<feature type="transmembrane region" description="Helical" evidence="9">
    <location>
        <begin position="17"/>
        <end position="36"/>
    </location>
</feature>
<dbReference type="Gene3D" id="1.10.287.110">
    <property type="entry name" value="DnaJ domain"/>
    <property type="match status" value="1"/>
</dbReference>
<evidence type="ECO:0000256" key="2">
    <source>
        <dbReference type="ARBA" id="ARBA00022729"/>
    </source>
</evidence>
<dbReference type="FunFam" id="1.10.287.110:FF:000083">
    <property type="entry name" value="DnaJ and TPR domain protein"/>
    <property type="match status" value="1"/>
</dbReference>
<evidence type="ECO:0000256" key="8">
    <source>
        <dbReference type="SAM" id="MobiDB-lite"/>
    </source>
</evidence>
<dbReference type="InterPro" id="IPR001623">
    <property type="entry name" value="DnaJ_domain"/>
</dbReference>
<evidence type="ECO:0000313" key="11">
    <source>
        <dbReference type="EMBL" id="KNG88008.1"/>
    </source>
</evidence>
<dbReference type="AlphaFoldDB" id="A0A0L1J9C7"/>
<dbReference type="CDD" id="cd06257">
    <property type="entry name" value="DnaJ"/>
    <property type="match status" value="1"/>
</dbReference>
<dbReference type="PROSITE" id="PS50076">
    <property type="entry name" value="DNAJ_2"/>
    <property type="match status" value="1"/>
</dbReference>
<evidence type="ECO:0000256" key="6">
    <source>
        <dbReference type="ARBA" id="ARBA00073740"/>
    </source>
</evidence>
<dbReference type="InterPro" id="IPR036869">
    <property type="entry name" value="J_dom_sf"/>
</dbReference>
<keyword evidence="3" id="KW-0677">Repeat</keyword>
<dbReference type="SMART" id="SM00028">
    <property type="entry name" value="TPR"/>
    <property type="match status" value="4"/>
</dbReference>
<dbReference type="Proteomes" id="UP000037505">
    <property type="component" value="Unassembled WGS sequence"/>
</dbReference>
<evidence type="ECO:0000256" key="7">
    <source>
        <dbReference type="PROSITE-ProRule" id="PRU00339"/>
    </source>
</evidence>
<dbReference type="GeneID" id="26804823"/>
<keyword evidence="9" id="KW-0812">Transmembrane</keyword>
<feature type="region of interest" description="Disordered" evidence="8">
    <location>
        <begin position="526"/>
        <end position="568"/>
    </location>
</feature>
<comment type="caution">
    <text evidence="11">The sequence shown here is derived from an EMBL/GenBank/DDBJ whole genome shotgun (WGS) entry which is preliminary data.</text>
</comment>
<feature type="non-terminal residue" evidence="11">
    <location>
        <position position="1"/>
    </location>
</feature>
<dbReference type="PRINTS" id="PR00625">
    <property type="entry name" value="JDOMAIN"/>
</dbReference>
<keyword evidence="9" id="KW-1133">Transmembrane helix</keyword>
<comment type="subcellular location">
    <subcellularLocation>
        <location evidence="1">Endoplasmic reticulum lumen</location>
    </subcellularLocation>
</comment>
<keyword evidence="12" id="KW-1185">Reference proteome</keyword>
<organism evidence="11 12">
    <name type="scientific">Aspergillus nomiae NRRL (strain ATCC 15546 / NRRL 13137 / CBS 260.88 / M93)</name>
    <dbReference type="NCBI Taxonomy" id="1509407"/>
    <lineage>
        <taxon>Eukaryota</taxon>
        <taxon>Fungi</taxon>
        <taxon>Dikarya</taxon>
        <taxon>Ascomycota</taxon>
        <taxon>Pezizomycotina</taxon>
        <taxon>Eurotiomycetes</taxon>
        <taxon>Eurotiomycetidae</taxon>
        <taxon>Eurotiales</taxon>
        <taxon>Aspergillaceae</taxon>
        <taxon>Aspergillus</taxon>
        <taxon>Aspergillus subgen. Circumdati</taxon>
    </lineage>
</organism>
<keyword evidence="9" id="KW-0472">Membrane</keyword>
<dbReference type="SMART" id="SM00271">
    <property type="entry name" value="DnaJ"/>
    <property type="match status" value="1"/>
</dbReference>
<feature type="domain" description="J" evidence="10">
    <location>
        <begin position="466"/>
        <end position="535"/>
    </location>
</feature>
<dbReference type="RefSeq" id="XP_015408931.1">
    <property type="nucleotide sequence ID" value="XM_015548276.1"/>
</dbReference>
<dbReference type="OrthoDB" id="1726119at2759"/>
<evidence type="ECO:0000259" key="10">
    <source>
        <dbReference type="PROSITE" id="PS50076"/>
    </source>
</evidence>